<feature type="transmembrane region" description="Helical" evidence="1">
    <location>
        <begin position="6"/>
        <end position="29"/>
    </location>
</feature>
<keyword evidence="1" id="KW-0472">Membrane</keyword>
<dbReference type="AlphaFoldDB" id="A0A8J6P2T0"/>
<keyword evidence="1" id="KW-1133">Transmembrane helix</keyword>
<organism evidence="2 3">
    <name type="scientific">Massiliimalia timonensis</name>
    <dbReference type="NCBI Taxonomy" id="1987501"/>
    <lineage>
        <taxon>Bacteria</taxon>
        <taxon>Bacillati</taxon>
        <taxon>Bacillota</taxon>
        <taxon>Clostridia</taxon>
        <taxon>Eubacteriales</taxon>
        <taxon>Oscillospiraceae</taxon>
        <taxon>Massiliimalia</taxon>
    </lineage>
</organism>
<name>A0A8J6P2T0_9FIRM</name>
<evidence type="ECO:0000313" key="2">
    <source>
        <dbReference type="EMBL" id="MBC8611839.1"/>
    </source>
</evidence>
<evidence type="ECO:0000313" key="3">
    <source>
        <dbReference type="Proteomes" id="UP000632659"/>
    </source>
</evidence>
<protein>
    <submittedName>
        <fullName evidence="2">Uncharacterized protein</fullName>
    </submittedName>
</protein>
<proteinExistence type="predicted"/>
<gene>
    <name evidence="2" type="ORF">H8702_12130</name>
</gene>
<comment type="caution">
    <text evidence="2">The sequence shown here is derived from an EMBL/GenBank/DDBJ whole genome shotgun (WGS) entry which is preliminary data.</text>
</comment>
<keyword evidence="1" id="KW-0812">Transmembrane</keyword>
<dbReference type="EMBL" id="JACRTL010000008">
    <property type="protein sequence ID" value="MBC8611839.1"/>
    <property type="molecule type" value="Genomic_DNA"/>
</dbReference>
<reference evidence="2" key="1">
    <citation type="submission" date="2020-08" db="EMBL/GenBank/DDBJ databases">
        <title>Genome public.</title>
        <authorList>
            <person name="Liu C."/>
            <person name="Sun Q."/>
        </authorList>
    </citation>
    <scope>NUCLEOTIDE SEQUENCE</scope>
    <source>
        <strain evidence="2">NSJ-15</strain>
    </source>
</reference>
<dbReference type="RefSeq" id="WP_187536787.1">
    <property type="nucleotide sequence ID" value="NZ_JACRTL010000008.1"/>
</dbReference>
<accession>A0A8J6P2T0</accession>
<dbReference type="Proteomes" id="UP000632659">
    <property type="component" value="Unassembled WGS sequence"/>
</dbReference>
<keyword evidence="3" id="KW-1185">Reference proteome</keyword>
<evidence type="ECO:0000256" key="1">
    <source>
        <dbReference type="SAM" id="Phobius"/>
    </source>
</evidence>
<sequence length="117" mass="13553">MEQWIMGVMAIFAVLGVLEVVFLICHWTYGREKEGETLVILPVKGEVPELEFSLRKIQHNRAWKYQSECQVYLIDLGISEESRRLIRILQRDIQGIYLCSAEDLPKAISQNVCLQSQ</sequence>